<dbReference type="RefSeq" id="WP_036506884.1">
    <property type="nucleotide sequence ID" value="NZ_AONB01000001.1"/>
</dbReference>
<dbReference type="AlphaFoldDB" id="W9VRI2"/>
<feature type="domain" description="M23ase beta-sheet core" evidence="4">
    <location>
        <begin position="184"/>
        <end position="280"/>
    </location>
</feature>
<feature type="transmembrane region" description="Helical" evidence="3">
    <location>
        <begin position="26"/>
        <end position="46"/>
    </location>
</feature>
<dbReference type="Pfam" id="PF01551">
    <property type="entry name" value="Peptidase_M23"/>
    <property type="match status" value="1"/>
</dbReference>
<reference evidence="6" key="1">
    <citation type="submission" date="2012-11" db="EMBL/GenBank/DDBJ databases">
        <authorList>
            <person name="Singh A."/>
            <person name="Pinnaka A.K."/>
            <person name="Vaidya B."/>
        </authorList>
    </citation>
    <scope>NUCLEOTIDE SEQUENCE [LARGE SCALE GENOMIC DNA]</scope>
    <source>
        <strain evidence="6">AK23</strain>
    </source>
</reference>
<dbReference type="OrthoDB" id="9805070at2"/>
<protein>
    <submittedName>
        <fullName evidence="5">Glycyl-glycine endopeptidase ALE-1</fullName>
        <ecNumber evidence="5">3.4.24.75</ecNumber>
    </submittedName>
</protein>
<dbReference type="CDD" id="cd12797">
    <property type="entry name" value="M23_peptidase"/>
    <property type="match status" value="1"/>
</dbReference>
<keyword evidence="1" id="KW-0732">Signal</keyword>
<dbReference type="Gene3D" id="2.70.70.10">
    <property type="entry name" value="Glucose Permease (Domain IIA)"/>
    <property type="match status" value="1"/>
</dbReference>
<dbReference type="Proteomes" id="UP000019464">
    <property type="component" value="Unassembled WGS sequence"/>
</dbReference>
<comment type="caution">
    <text evidence="5">The sequence shown here is derived from an EMBL/GenBank/DDBJ whole genome shotgun (WGS) entry which is preliminary data.</text>
</comment>
<evidence type="ECO:0000256" key="2">
    <source>
        <dbReference type="SAM" id="Coils"/>
    </source>
</evidence>
<dbReference type="InterPro" id="IPR011055">
    <property type="entry name" value="Dup_hybrid_motif"/>
</dbReference>
<feature type="coiled-coil region" evidence="2">
    <location>
        <begin position="95"/>
        <end position="122"/>
    </location>
</feature>
<dbReference type="PANTHER" id="PTHR21666:SF289">
    <property type="entry name" value="L-ALA--D-GLU ENDOPEPTIDASE"/>
    <property type="match status" value="1"/>
</dbReference>
<dbReference type="InterPro" id="IPR016047">
    <property type="entry name" value="M23ase_b-sheet_dom"/>
</dbReference>
<name>W9VRI2_9GAMM</name>
<evidence type="ECO:0000259" key="4">
    <source>
        <dbReference type="Pfam" id="PF01551"/>
    </source>
</evidence>
<gene>
    <name evidence="5" type="ORF">D791_00358</name>
</gene>
<evidence type="ECO:0000313" key="6">
    <source>
        <dbReference type="Proteomes" id="UP000019464"/>
    </source>
</evidence>
<dbReference type="FunFam" id="2.70.70.10:FF:000006">
    <property type="entry name" value="M23 family peptidase"/>
    <property type="match status" value="1"/>
</dbReference>
<dbReference type="PANTHER" id="PTHR21666">
    <property type="entry name" value="PEPTIDASE-RELATED"/>
    <property type="match status" value="1"/>
</dbReference>
<proteinExistence type="predicted"/>
<dbReference type="SUPFAM" id="SSF51261">
    <property type="entry name" value="Duplicated hybrid motif"/>
    <property type="match status" value="1"/>
</dbReference>
<keyword evidence="5" id="KW-0378">Hydrolase</keyword>
<evidence type="ECO:0000256" key="1">
    <source>
        <dbReference type="ARBA" id="ARBA00022729"/>
    </source>
</evidence>
<dbReference type="EC" id="3.4.24.75" evidence="5"/>
<sequence>MRQKLIITLTTVRGSKQYTLNQLAKYLVGLFLLLSALSFFVSNLLLVKTRDHLNGLAQEKLMLEEQYIEALGTQQSYMKNLIELSELFTETFYEKYQLENEKYQLEEEVIRLDADLNEMESILGIIPSPEQPASPEERTDLLKAAALQRLFLLHSIPNGLPVKGAKISSGFGERVHPISRRRSQHNGIDFPSPIGTPIYATADGIVERAGLESGSGFGNLIILQHNFGFKTFYAHLNEIKIAQGQYVHKGQLIGTVGKTGRVTGPHLHYEVRHLLTPLDPYPFARWGLSNFDYIFNAVEDIPWESLSAIYPLNQAGPQ</sequence>
<keyword evidence="3" id="KW-1133">Transmembrane helix</keyword>
<keyword evidence="3" id="KW-0812">Transmembrane</keyword>
<dbReference type="InterPro" id="IPR050570">
    <property type="entry name" value="Cell_wall_metabolism_enzyme"/>
</dbReference>
<reference evidence="5 6" key="2">
    <citation type="journal article" date="2015" name="Syst. Appl. Microbiol.">
        <title>Nitrincola nitratireducens sp. nov. isolated from a haloalkaline crater lake.</title>
        <authorList>
            <person name="Singh A."/>
            <person name="Vaidya B."/>
            <person name="Tanuku N.R."/>
            <person name="Pinnaka A.K."/>
        </authorList>
    </citation>
    <scope>NUCLEOTIDE SEQUENCE [LARGE SCALE GENOMIC DNA]</scope>
    <source>
        <strain evidence="5 6">AK23</strain>
    </source>
</reference>
<evidence type="ECO:0000256" key="3">
    <source>
        <dbReference type="SAM" id="Phobius"/>
    </source>
</evidence>
<keyword evidence="3" id="KW-0472">Membrane</keyword>
<dbReference type="EMBL" id="AONB01000001">
    <property type="protein sequence ID" value="EXJ13015.1"/>
    <property type="molecule type" value="Genomic_DNA"/>
</dbReference>
<keyword evidence="6" id="KW-1185">Reference proteome</keyword>
<dbReference type="STRING" id="1229521.D791_00358"/>
<keyword evidence="2" id="KW-0175">Coiled coil</keyword>
<dbReference type="GO" id="GO:0004222">
    <property type="term" value="F:metalloendopeptidase activity"/>
    <property type="evidence" value="ECO:0007669"/>
    <property type="project" value="TreeGrafter"/>
</dbReference>
<evidence type="ECO:0000313" key="5">
    <source>
        <dbReference type="EMBL" id="EXJ13015.1"/>
    </source>
</evidence>
<organism evidence="5 6">
    <name type="scientific">Nitrincola nitratireducens</name>
    <dbReference type="NCBI Taxonomy" id="1229521"/>
    <lineage>
        <taxon>Bacteria</taxon>
        <taxon>Pseudomonadati</taxon>
        <taxon>Pseudomonadota</taxon>
        <taxon>Gammaproteobacteria</taxon>
        <taxon>Oceanospirillales</taxon>
        <taxon>Oceanospirillaceae</taxon>
        <taxon>Nitrincola</taxon>
    </lineage>
</organism>
<accession>W9VRI2</accession>